<feature type="region of interest" description="Disordered" evidence="1">
    <location>
        <begin position="112"/>
        <end position="299"/>
    </location>
</feature>
<feature type="compositionally biased region" description="Polar residues" evidence="1">
    <location>
        <begin position="245"/>
        <end position="256"/>
    </location>
</feature>
<evidence type="ECO:0000313" key="2">
    <source>
        <dbReference type="EMBL" id="KAG8364418.1"/>
    </source>
</evidence>
<feature type="compositionally biased region" description="Polar residues" evidence="1">
    <location>
        <begin position="147"/>
        <end position="164"/>
    </location>
</feature>
<protein>
    <submittedName>
        <fullName evidence="2">Uncharacterized protein</fullName>
    </submittedName>
</protein>
<feature type="compositionally biased region" description="Polar residues" evidence="1">
    <location>
        <begin position="190"/>
        <end position="204"/>
    </location>
</feature>
<feature type="compositionally biased region" description="Polar residues" evidence="1">
    <location>
        <begin position="69"/>
        <end position="86"/>
    </location>
</feature>
<reference evidence="2" key="1">
    <citation type="submission" date="2019-10" db="EMBL/GenBank/DDBJ databases">
        <authorList>
            <person name="Zhang R."/>
            <person name="Pan Y."/>
            <person name="Wang J."/>
            <person name="Ma R."/>
            <person name="Yu S."/>
        </authorList>
    </citation>
    <scope>NUCLEOTIDE SEQUENCE</scope>
    <source>
        <strain evidence="2">LA-IB0</strain>
        <tissue evidence="2">Leaf</tissue>
    </source>
</reference>
<feature type="compositionally biased region" description="Polar residues" evidence="1">
    <location>
        <begin position="112"/>
        <end position="123"/>
    </location>
</feature>
<proteinExistence type="predicted"/>
<feature type="region of interest" description="Disordered" evidence="1">
    <location>
        <begin position="1"/>
        <end position="91"/>
    </location>
</feature>
<gene>
    <name evidence="2" type="ORF">BUALT_Bualt19G0126700</name>
</gene>
<evidence type="ECO:0000256" key="1">
    <source>
        <dbReference type="SAM" id="MobiDB-lite"/>
    </source>
</evidence>
<name>A0AAV6WBJ0_9LAMI</name>
<feature type="compositionally biased region" description="Polar residues" evidence="1">
    <location>
        <begin position="284"/>
        <end position="299"/>
    </location>
</feature>
<evidence type="ECO:0000313" key="3">
    <source>
        <dbReference type="Proteomes" id="UP000826271"/>
    </source>
</evidence>
<feature type="compositionally biased region" description="Basic residues" evidence="1">
    <location>
        <begin position="10"/>
        <end position="20"/>
    </location>
</feature>
<dbReference type="Proteomes" id="UP000826271">
    <property type="component" value="Unassembled WGS sequence"/>
</dbReference>
<comment type="caution">
    <text evidence="2">The sequence shown here is derived from an EMBL/GenBank/DDBJ whole genome shotgun (WGS) entry which is preliminary data.</text>
</comment>
<dbReference type="AlphaFoldDB" id="A0AAV6WBJ0"/>
<organism evidence="2 3">
    <name type="scientific">Buddleja alternifolia</name>
    <dbReference type="NCBI Taxonomy" id="168488"/>
    <lineage>
        <taxon>Eukaryota</taxon>
        <taxon>Viridiplantae</taxon>
        <taxon>Streptophyta</taxon>
        <taxon>Embryophyta</taxon>
        <taxon>Tracheophyta</taxon>
        <taxon>Spermatophyta</taxon>
        <taxon>Magnoliopsida</taxon>
        <taxon>eudicotyledons</taxon>
        <taxon>Gunneridae</taxon>
        <taxon>Pentapetalae</taxon>
        <taxon>asterids</taxon>
        <taxon>lamiids</taxon>
        <taxon>Lamiales</taxon>
        <taxon>Scrophulariaceae</taxon>
        <taxon>Buddlejeae</taxon>
        <taxon>Buddleja</taxon>
    </lineage>
</organism>
<keyword evidence="3" id="KW-1185">Reference proteome</keyword>
<dbReference type="EMBL" id="WHWC01000019">
    <property type="protein sequence ID" value="KAG8364418.1"/>
    <property type="molecule type" value="Genomic_DNA"/>
</dbReference>
<feature type="compositionally biased region" description="Polar residues" evidence="1">
    <location>
        <begin position="44"/>
        <end position="55"/>
    </location>
</feature>
<accession>A0AAV6WBJ0</accession>
<sequence>MHCSLCGKRDHNKKGCHKRKQYVDEGLDISAPLGRGRGRKKKPSNMTEGESSATAAQRGRGKKRKQKNHMNSSEAAHNNPMDSSGFAQPDHIDEGLQSSLYWHTNFNCAGNIPGSNDVASPTRVTRRNTIPLPPRATKSIEVPSPARVQNDSSTSANIHAQSKVKSTRVESVAPNVQKKSKSLGIKRNLQVHNEVSKTTVSSQPEIRAKDNSSTQKSVASNKPSSSQKPEGTQQPNRLRKPALTKSLSTKQPTSLTRPVLVPPISSLLDGVRFSTTKRKPHPSMGTSATEEQPTHCSQQ</sequence>
<feature type="compositionally biased region" description="Basic residues" evidence="1">
    <location>
        <begin position="59"/>
        <end position="68"/>
    </location>
</feature>
<feature type="compositionally biased region" description="Polar residues" evidence="1">
    <location>
        <begin position="211"/>
        <end position="236"/>
    </location>
</feature>